<comment type="caution">
    <text evidence="2">The sequence shown here is derived from an EMBL/GenBank/DDBJ whole genome shotgun (WGS) entry which is preliminary data.</text>
</comment>
<keyword evidence="1" id="KW-0472">Membrane</keyword>
<gene>
    <name evidence="2" type="ORF">I8J29_27395</name>
</gene>
<feature type="transmembrane region" description="Helical" evidence="1">
    <location>
        <begin position="75"/>
        <end position="92"/>
    </location>
</feature>
<proteinExistence type="predicted"/>
<sequence length="101" mass="11341">MFEVAKEQDGLHQVKTALQGLIAPFKGISKAEREGTAAYHRHLGDALKTASTEAERQNILAMIDREQKRNHRNSLIKYTLGGFTILGVVHLVNSKKRLFNN</sequence>
<evidence type="ECO:0000313" key="3">
    <source>
        <dbReference type="Proteomes" id="UP000670947"/>
    </source>
</evidence>
<dbReference type="Proteomes" id="UP000670947">
    <property type="component" value="Unassembled WGS sequence"/>
</dbReference>
<reference evidence="2 3" key="1">
    <citation type="submission" date="2021-03" db="EMBL/GenBank/DDBJ databases">
        <title>Paenibacillus artemisicola MWE-103 whole genome sequence.</title>
        <authorList>
            <person name="Ham Y.J."/>
        </authorList>
    </citation>
    <scope>NUCLEOTIDE SEQUENCE [LARGE SCALE GENOMIC DNA]</scope>
    <source>
        <strain evidence="2 3">MWE-103</strain>
    </source>
</reference>
<keyword evidence="1" id="KW-1133">Transmembrane helix</keyword>
<dbReference type="RefSeq" id="WP_208850532.1">
    <property type="nucleotide sequence ID" value="NZ_JAGGDJ010000042.1"/>
</dbReference>
<keyword evidence="3" id="KW-1185">Reference proteome</keyword>
<name>A0ABS3WI07_9BACL</name>
<protein>
    <submittedName>
        <fullName evidence="2">Uncharacterized protein</fullName>
    </submittedName>
</protein>
<dbReference type="EMBL" id="JAGGDJ010000042">
    <property type="protein sequence ID" value="MBO7747922.1"/>
    <property type="molecule type" value="Genomic_DNA"/>
</dbReference>
<keyword evidence="1" id="KW-0812">Transmembrane</keyword>
<evidence type="ECO:0000313" key="2">
    <source>
        <dbReference type="EMBL" id="MBO7747922.1"/>
    </source>
</evidence>
<organism evidence="2 3">
    <name type="scientific">Paenibacillus artemisiicola</name>
    <dbReference type="NCBI Taxonomy" id="1172618"/>
    <lineage>
        <taxon>Bacteria</taxon>
        <taxon>Bacillati</taxon>
        <taxon>Bacillota</taxon>
        <taxon>Bacilli</taxon>
        <taxon>Bacillales</taxon>
        <taxon>Paenibacillaceae</taxon>
        <taxon>Paenibacillus</taxon>
    </lineage>
</organism>
<evidence type="ECO:0000256" key="1">
    <source>
        <dbReference type="SAM" id="Phobius"/>
    </source>
</evidence>
<accession>A0ABS3WI07</accession>